<feature type="transmembrane region" description="Helical" evidence="1">
    <location>
        <begin position="271"/>
        <end position="294"/>
    </location>
</feature>
<evidence type="ECO:0000313" key="3">
    <source>
        <dbReference type="Proteomes" id="UP000649604"/>
    </source>
</evidence>
<dbReference type="EMBL" id="WJJP01000762">
    <property type="protein sequence ID" value="MBD3327592.1"/>
    <property type="molecule type" value="Genomic_DNA"/>
</dbReference>
<keyword evidence="1" id="KW-0472">Membrane</keyword>
<evidence type="ECO:0000256" key="1">
    <source>
        <dbReference type="SAM" id="Phobius"/>
    </source>
</evidence>
<feature type="transmembrane region" description="Helical" evidence="1">
    <location>
        <begin position="236"/>
        <end position="259"/>
    </location>
</feature>
<sequence length="328" mass="36243">MMAGPNGQSPILHYLSVVIAVISLTIVFPIVQQAHVTSLWQFLLPLPIIYVTVRHSLWSGVGTIGLTTISIALLSGYRLGGFFFFGTGITAGIVALCFRKACSATATISYTTLYYLLLSVASVYLYQGITYDTYTHSLQQMFKTQFLTLYEEANGVSQHVEAQLEAIAHVMSMTFPLISALSSAALVYVVTRISLKVLKIPVPPLARVQNWSVSDYLVWVFILGGLLYHLPPTRILGINIILGLVFLYYLGGCAIITYFLKQKQAAKVLQLIAYVLLFLQIPYIFVSLGLLLTGYTEHGVFLPLPAIVLVAGLGLANVWFDFRKRFSQ</sequence>
<dbReference type="PANTHER" id="PTHR41324">
    <property type="entry name" value="MEMBRANE PROTEIN-RELATED"/>
    <property type="match status" value="1"/>
</dbReference>
<protein>
    <submittedName>
        <fullName evidence="2">DUF2232 domain-containing protein</fullName>
    </submittedName>
</protein>
<dbReference type="PANTHER" id="PTHR41324:SF1">
    <property type="entry name" value="DUF2232 DOMAIN-CONTAINING PROTEIN"/>
    <property type="match status" value="1"/>
</dbReference>
<dbReference type="Proteomes" id="UP000649604">
    <property type="component" value="Unassembled WGS sequence"/>
</dbReference>
<accession>A0A9D5K1N2</accession>
<feature type="transmembrane region" description="Helical" evidence="1">
    <location>
        <begin position="211"/>
        <end position="230"/>
    </location>
</feature>
<comment type="caution">
    <text evidence="2">The sequence shown here is derived from an EMBL/GenBank/DDBJ whole genome shotgun (WGS) entry which is preliminary data.</text>
</comment>
<feature type="transmembrane region" description="Helical" evidence="1">
    <location>
        <begin position="12"/>
        <end position="31"/>
    </location>
</feature>
<keyword evidence="1" id="KW-0812">Transmembrane</keyword>
<evidence type="ECO:0000313" key="2">
    <source>
        <dbReference type="EMBL" id="MBD3327592.1"/>
    </source>
</evidence>
<organism evidence="2 3">
    <name type="scientific">candidate division KSB3 bacterium</name>
    <dbReference type="NCBI Taxonomy" id="2044937"/>
    <lineage>
        <taxon>Bacteria</taxon>
        <taxon>candidate division KSB3</taxon>
    </lineage>
</organism>
<dbReference type="InterPro" id="IPR018710">
    <property type="entry name" value="DUF2232"/>
</dbReference>
<feature type="transmembrane region" description="Helical" evidence="1">
    <location>
        <begin position="79"/>
        <end position="98"/>
    </location>
</feature>
<gene>
    <name evidence="2" type="ORF">GF339_23615</name>
</gene>
<feature type="transmembrane region" description="Helical" evidence="1">
    <location>
        <begin position="110"/>
        <end position="129"/>
    </location>
</feature>
<feature type="transmembrane region" description="Helical" evidence="1">
    <location>
        <begin position="300"/>
        <end position="320"/>
    </location>
</feature>
<feature type="transmembrane region" description="Helical" evidence="1">
    <location>
        <begin position="43"/>
        <end position="73"/>
    </location>
</feature>
<keyword evidence="1" id="KW-1133">Transmembrane helix</keyword>
<dbReference type="AlphaFoldDB" id="A0A9D5K1N2"/>
<feature type="transmembrane region" description="Helical" evidence="1">
    <location>
        <begin position="166"/>
        <end position="190"/>
    </location>
</feature>
<dbReference type="Pfam" id="PF09991">
    <property type="entry name" value="DUF2232"/>
    <property type="match status" value="1"/>
</dbReference>
<reference evidence="2" key="1">
    <citation type="submission" date="2019-11" db="EMBL/GenBank/DDBJ databases">
        <title>Microbial mats filling the niche in hypersaline microbial mats.</title>
        <authorList>
            <person name="Wong H.L."/>
            <person name="Macleod F.I."/>
            <person name="White R.A. III"/>
            <person name="Burns B.P."/>
        </authorList>
    </citation>
    <scope>NUCLEOTIDE SEQUENCE</scope>
    <source>
        <strain evidence="2">Rbin_158</strain>
    </source>
</reference>
<proteinExistence type="predicted"/>
<name>A0A9D5K1N2_9BACT</name>